<dbReference type="OrthoDB" id="9772295at2"/>
<dbReference type="EMBL" id="SSMD01000001">
    <property type="protein sequence ID" value="THD76411.1"/>
    <property type="molecule type" value="Genomic_DNA"/>
</dbReference>
<gene>
    <name evidence="1" type="ORF">E7681_00805</name>
</gene>
<name>A0A4S3MC75_9RHOB</name>
<comment type="caution">
    <text evidence="1">The sequence shown here is derived from an EMBL/GenBank/DDBJ whole genome shotgun (WGS) entry which is preliminary data.</text>
</comment>
<sequence>MAFDPKLAEIRFGTGLARRILGPDSVDQMLERLTGPDLIARDYPIETFPAFQKRIIEARETGKAYRQAKNAANAPELAKIHDRVKQDARRAQSYWMLQVLGRRSYTQDGFRERLIAFWTDHFTVIGKGAVMRRVAQPVAETFLRPNMTGHYADLLIAGVTNPGMVNYLDQQFSVGPNAPARAKMPPARGLNENLAREVLELHTLGVDAPYTQKDVRELAELLTGLGIDADGAQVFRENWAEPGSEMVLSQTYGGDPARMDHIRSVLTDLAVHPATARHLSRKLAVHFLGDRPDPAVVEAMERTWRDTRGHLLSVYRAMLTHPNAWTPERVNVKPPFDFISSALRVFAADPKPFKGKPNDVEQRIRKHFLNPLQRMGQPWELPIGPDGWPEQDDAWVTPQGLATRMEWALETPQVLLKGLPDPREFVEMALGPNPPESVRFAAKAAESRAEGIALVLISPAFQRR</sequence>
<reference evidence="1 2" key="1">
    <citation type="submission" date="2019-04" db="EMBL/GenBank/DDBJ databases">
        <title>Draft genome sequence of Youngimonas vesicularis.</title>
        <authorList>
            <person name="Hameed A."/>
        </authorList>
    </citation>
    <scope>NUCLEOTIDE SEQUENCE [LARGE SCALE GENOMIC DNA]</scope>
    <source>
        <strain evidence="1 2">CC-AMW-E</strain>
    </source>
</reference>
<accession>A0A4S3MC75</accession>
<dbReference type="AlphaFoldDB" id="A0A4S3MC75"/>
<evidence type="ECO:0000313" key="1">
    <source>
        <dbReference type="EMBL" id="THD76411.1"/>
    </source>
</evidence>
<dbReference type="InterPro" id="IPR014917">
    <property type="entry name" value="DUF1800"/>
</dbReference>
<proteinExistence type="predicted"/>
<protein>
    <submittedName>
        <fullName evidence="1">DUF1800 domain-containing protein</fullName>
    </submittedName>
</protein>
<evidence type="ECO:0000313" key="2">
    <source>
        <dbReference type="Proteomes" id="UP000306113"/>
    </source>
</evidence>
<dbReference type="Proteomes" id="UP000306113">
    <property type="component" value="Unassembled WGS sequence"/>
</dbReference>
<organism evidence="1 2">
    <name type="scientific">Thalassobius vesicularis</name>
    <dbReference type="NCBI Taxonomy" id="1294297"/>
    <lineage>
        <taxon>Bacteria</taxon>
        <taxon>Pseudomonadati</taxon>
        <taxon>Pseudomonadota</taxon>
        <taxon>Alphaproteobacteria</taxon>
        <taxon>Rhodobacterales</taxon>
        <taxon>Roseobacteraceae</taxon>
        <taxon>Thalassovita</taxon>
    </lineage>
</organism>
<dbReference type="RefSeq" id="WP_136337355.1">
    <property type="nucleotide sequence ID" value="NZ_SSMD01000001.1"/>
</dbReference>
<dbReference type="Pfam" id="PF08811">
    <property type="entry name" value="DUF1800"/>
    <property type="match status" value="1"/>
</dbReference>
<keyword evidence="2" id="KW-1185">Reference proteome</keyword>